<reference evidence="1 2" key="1">
    <citation type="journal article" date="1997" name="J. Mol. Biol.">
        <title>The genome of the pseudo T-even bacteriophages, a diverse group that resembles T4.</title>
        <authorList>
            <person name="Monod C."/>
            <person name="Repoila F."/>
            <person name="Kutateladze M."/>
            <person name="Tetart F."/>
            <person name="Krisch H.M."/>
        </authorList>
    </citation>
    <scope>NUCLEOTIDE SEQUENCE [LARGE SCALE GENOMIC DNA]</scope>
</reference>
<reference evidence="2" key="6">
    <citation type="journal article" date="2003" name="Res. Microbiol.">
        <title>The diversity and evolution of the T4-type bacteriophages.</title>
        <authorList>
            <person name="Desplats C."/>
            <person name="Krisch H.M."/>
        </authorList>
    </citation>
    <scope>NUCLEOTIDE SEQUENCE [LARGE SCALE GENOMIC DNA]</scope>
</reference>
<gene>
    <name evidence="1" type="ORF">RB49p256.1</name>
</gene>
<evidence type="ECO:0000313" key="1">
    <source>
        <dbReference type="EMBL" id="ACC93486.1"/>
    </source>
</evidence>
<keyword evidence="2" id="KW-1185">Reference proteome</keyword>
<reference evidence="1 2" key="2">
    <citation type="journal article" date="2000" name="Annu. Rev. Genet.">
        <title>Genetic analysis of bacteriophage-encoded cochaperonins.</title>
        <authorList>
            <person name="Ang D."/>
            <person name="Keppel F."/>
            <person name="Klein G."/>
            <person name="Richardson A."/>
            <person name="Georgopoulos C."/>
        </authorList>
    </citation>
    <scope>NUCLEOTIDE SEQUENCE [LARGE SCALE GENOMIC DNA]</scope>
</reference>
<dbReference type="RefSeq" id="YP_001883328.1">
    <property type="nucleotide sequence ID" value="NC_005066.1"/>
</dbReference>
<accession>B2GM59</accession>
<protein>
    <submittedName>
        <fullName evidence="1">Uncharacterized protein</fullName>
    </submittedName>
</protein>
<name>B2GM59_BPRB4</name>
<dbReference type="KEGG" id="vg:6276284"/>
<sequence>MKDDESLKISLVMLLQCIELVNHEKMLTQQRETMRGDYDRV</sequence>
<reference evidence="2" key="4">
    <citation type="journal article" date="2001" name="J. Biol. Chem.">
        <title>Pseudo-T-even bacteriophage RB49 encodes CocO, a cochaperonin for GroEL, which can substitute for Escherichia coli's GroES and bacteriophage T4's Gp31.</title>
        <authorList>
            <person name="Ang D."/>
            <person name="Richardson A."/>
            <person name="Mayer M.P."/>
            <person name="Keppel F."/>
            <person name="Krisch H."/>
            <person name="Georgopoulos C."/>
        </authorList>
    </citation>
    <scope>NUCLEOTIDE SEQUENCE [LARGE SCALE GENOMIC DNA]</scope>
</reference>
<dbReference type="GeneID" id="6276284"/>
<dbReference type="EMBL" id="AY343333">
    <property type="protein sequence ID" value="ACC93486.1"/>
    <property type="molecule type" value="Genomic_DNA"/>
</dbReference>
<reference evidence="2" key="3">
    <citation type="journal article" date="2001" name="J. Bacteriol.">
        <title>Phylogeny of the major head and tail genes of the wide-ranging T4-type bacteriophages.</title>
        <authorList>
            <person name="Tetart F."/>
            <person name="Desplats C."/>
            <person name="Kutateladze M."/>
            <person name="Monod C."/>
            <person name="Ackermann H.W."/>
            <person name="Krisch H.M."/>
        </authorList>
    </citation>
    <scope>NUCLEOTIDE SEQUENCE</scope>
</reference>
<evidence type="ECO:0000313" key="2">
    <source>
        <dbReference type="Proteomes" id="UP000000878"/>
    </source>
</evidence>
<proteinExistence type="predicted"/>
<dbReference type="Proteomes" id="UP000000878">
    <property type="component" value="Segment"/>
</dbReference>
<organismHost>
    <name type="scientific">Escherichia coli</name>
    <dbReference type="NCBI Taxonomy" id="562"/>
</organismHost>
<reference evidence="1 2" key="5">
    <citation type="journal article" date="2002" name="J. Bacteriol.">
        <title>Snapshot of the genome of the pseudo-T-even bacteriophage RB49.</title>
        <authorList>
            <person name="Desplats C."/>
            <person name="Dez C."/>
            <person name="Tetart F."/>
            <person name="Eleaume H."/>
            <person name="Krisch H.M."/>
        </authorList>
    </citation>
    <scope>NUCLEOTIDE SEQUENCE</scope>
</reference>
<organism evidence="1 2">
    <name type="scientific">Escherichia phage RB49</name>
    <name type="common">Bacteriophage RB49</name>
    <dbReference type="NCBI Taxonomy" id="50948"/>
    <lineage>
        <taxon>Viruses</taxon>
        <taxon>Duplodnaviria</taxon>
        <taxon>Heunggongvirae</taxon>
        <taxon>Uroviricota</taxon>
        <taxon>Caudoviricetes</taxon>
        <taxon>Pantevenvirales</taxon>
        <taxon>Straboviridae</taxon>
        <taxon>Krischvirus</taxon>
        <taxon>Krischvirus RB49</taxon>
    </lineage>
</organism>